<gene>
    <name evidence="2" type="ORF">HPB48_008354</name>
</gene>
<dbReference type="OrthoDB" id="204058at2759"/>
<dbReference type="PANTHER" id="PTHR43691:SF11">
    <property type="entry name" value="FI09636P-RELATED"/>
    <property type="match status" value="1"/>
</dbReference>
<dbReference type="PANTHER" id="PTHR43691">
    <property type="entry name" value="URIDINE PHOSPHORYLASE"/>
    <property type="match status" value="1"/>
</dbReference>
<comment type="caution">
    <text evidence="2">The sequence shown here is derived from an EMBL/GenBank/DDBJ whole genome shotgun (WGS) entry which is preliminary data.</text>
</comment>
<dbReference type="GO" id="GO:0004850">
    <property type="term" value="F:uridine phosphorylase activity"/>
    <property type="evidence" value="ECO:0007669"/>
    <property type="project" value="TreeGrafter"/>
</dbReference>
<proteinExistence type="predicted"/>
<feature type="domain" description="Nucleoside phosphorylase" evidence="1">
    <location>
        <begin position="10"/>
        <end position="136"/>
    </location>
</feature>
<dbReference type="GO" id="GO:0006218">
    <property type="term" value="P:uridine catabolic process"/>
    <property type="evidence" value="ECO:0007669"/>
    <property type="project" value="TreeGrafter"/>
</dbReference>
<dbReference type="GO" id="GO:0005829">
    <property type="term" value="C:cytosol"/>
    <property type="evidence" value="ECO:0007669"/>
    <property type="project" value="TreeGrafter"/>
</dbReference>
<protein>
    <recommendedName>
        <fullName evidence="1">Nucleoside phosphorylase domain-containing protein</fullName>
    </recommendedName>
</protein>
<dbReference type="Pfam" id="PF01048">
    <property type="entry name" value="PNP_UDP_1"/>
    <property type="match status" value="1"/>
</dbReference>
<organism evidence="2 3">
    <name type="scientific">Haemaphysalis longicornis</name>
    <name type="common">Bush tick</name>
    <dbReference type="NCBI Taxonomy" id="44386"/>
    <lineage>
        <taxon>Eukaryota</taxon>
        <taxon>Metazoa</taxon>
        <taxon>Ecdysozoa</taxon>
        <taxon>Arthropoda</taxon>
        <taxon>Chelicerata</taxon>
        <taxon>Arachnida</taxon>
        <taxon>Acari</taxon>
        <taxon>Parasitiformes</taxon>
        <taxon>Ixodida</taxon>
        <taxon>Ixodoidea</taxon>
        <taxon>Ixodidae</taxon>
        <taxon>Haemaphysalinae</taxon>
        <taxon>Haemaphysalis</taxon>
    </lineage>
</organism>
<evidence type="ECO:0000313" key="3">
    <source>
        <dbReference type="Proteomes" id="UP000821853"/>
    </source>
</evidence>
<sequence length="148" mass="16462">MEHILGKVVQRPCVLDAQLAEEIVEVGRECLPECKVVAGKTLSTNDFYEGQGRLDGAFCDYTEEQKFEFLEKLRAAGVVNIEMESSQFAAMCQNAGVKGAVLCATILDRTKGDQVDTPKHVVAEWQRRPQELAIRFMARRLGTPVFGL</sequence>
<dbReference type="InterPro" id="IPR000845">
    <property type="entry name" value="Nucleoside_phosphorylase_d"/>
</dbReference>
<evidence type="ECO:0000259" key="1">
    <source>
        <dbReference type="Pfam" id="PF01048"/>
    </source>
</evidence>
<dbReference type="Proteomes" id="UP000821853">
    <property type="component" value="Chromosome 2"/>
</dbReference>
<dbReference type="InterPro" id="IPR035994">
    <property type="entry name" value="Nucleoside_phosphorylase_sf"/>
</dbReference>
<name>A0A9J6FNZ0_HAELO</name>
<dbReference type="EMBL" id="JABSTR010000004">
    <property type="protein sequence ID" value="KAH9367926.1"/>
    <property type="molecule type" value="Genomic_DNA"/>
</dbReference>
<dbReference type="SUPFAM" id="SSF53167">
    <property type="entry name" value="Purine and uridine phosphorylases"/>
    <property type="match status" value="1"/>
</dbReference>
<dbReference type="OMA" id="IEMECIC"/>
<evidence type="ECO:0000313" key="2">
    <source>
        <dbReference type="EMBL" id="KAH9367926.1"/>
    </source>
</evidence>
<keyword evidence="3" id="KW-1185">Reference proteome</keyword>
<reference evidence="2 3" key="1">
    <citation type="journal article" date="2020" name="Cell">
        <title>Large-Scale Comparative Analyses of Tick Genomes Elucidate Their Genetic Diversity and Vector Capacities.</title>
        <authorList>
            <consortium name="Tick Genome and Microbiome Consortium (TIGMIC)"/>
            <person name="Jia N."/>
            <person name="Wang J."/>
            <person name="Shi W."/>
            <person name="Du L."/>
            <person name="Sun Y."/>
            <person name="Zhan W."/>
            <person name="Jiang J.F."/>
            <person name="Wang Q."/>
            <person name="Zhang B."/>
            <person name="Ji P."/>
            <person name="Bell-Sakyi L."/>
            <person name="Cui X.M."/>
            <person name="Yuan T.T."/>
            <person name="Jiang B.G."/>
            <person name="Yang W.F."/>
            <person name="Lam T.T."/>
            <person name="Chang Q.C."/>
            <person name="Ding S.J."/>
            <person name="Wang X.J."/>
            <person name="Zhu J.G."/>
            <person name="Ruan X.D."/>
            <person name="Zhao L."/>
            <person name="Wei J.T."/>
            <person name="Ye R.Z."/>
            <person name="Que T.C."/>
            <person name="Du C.H."/>
            <person name="Zhou Y.H."/>
            <person name="Cheng J.X."/>
            <person name="Dai P.F."/>
            <person name="Guo W.B."/>
            <person name="Han X.H."/>
            <person name="Huang E.J."/>
            <person name="Li L.F."/>
            <person name="Wei W."/>
            <person name="Gao Y.C."/>
            <person name="Liu J.Z."/>
            <person name="Shao H.Z."/>
            <person name="Wang X."/>
            <person name="Wang C.C."/>
            <person name="Yang T.C."/>
            <person name="Huo Q.B."/>
            <person name="Li W."/>
            <person name="Chen H.Y."/>
            <person name="Chen S.E."/>
            <person name="Zhou L.G."/>
            <person name="Ni X.B."/>
            <person name="Tian J.H."/>
            <person name="Sheng Y."/>
            <person name="Liu T."/>
            <person name="Pan Y.S."/>
            <person name="Xia L.Y."/>
            <person name="Li J."/>
            <person name="Zhao F."/>
            <person name="Cao W.C."/>
        </authorList>
    </citation>
    <scope>NUCLEOTIDE SEQUENCE [LARGE SCALE GENOMIC DNA]</scope>
    <source>
        <strain evidence="2">HaeL-2018</strain>
    </source>
</reference>
<dbReference type="Gene3D" id="3.40.50.1580">
    <property type="entry name" value="Nucleoside phosphorylase domain"/>
    <property type="match status" value="1"/>
</dbReference>
<dbReference type="AlphaFoldDB" id="A0A9J6FNZ0"/>
<accession>A0A9J6FNZ0</accession>
<dbReference type="VEuPathDB" id="VectorBase:HLOH_051360"/>